<name>B4L493_DROMO</name>
<evidence type="ECO:0000313" key="14">
    <source>
        <dbReference type="EMBL" id="EDW07371.2"/>
    </source>
</evidence>
<proteinExistence type="inferred from homology"/>
<evidence type="ECO:0000256" key="4">
    <source>
        <dbReference type="ARBA" id="ARBA00022461"/>
    </source>
</evidence>
<keyword evidence="10 12" id="KW-0739">Sodium transport</keyword>
<evidence type="ECO:0000256" key="3">
    <source>
        <dbReference type="ARBA" id="ARBA00022448"/>
    </source>
</evidence>
<dbReference type="PRINTS" id="PR01078">
    <property type="entry name" value="AMINACHANNEL"/>
</dbReference>
<keyword evidence="5 12" id="KW-0812">Transmembrane</keyword>
<gene>
    <name evidence="14" type="primary">Dmoj\GI15707</name>
    <name evidence="14" type="ORF">Dmoj_GI15707</name>
</gene>
<evidence type="ECO:0000256" key="10">
    <source>
        <dbReference type="ARBA" id="ARBA00023201"/>
    </source>
</evidence>
<accession>B4L493</accession>
<comment type="similarity">
    <text evidence="2 12">Belongs to the amiloride-sensitive sodium channel (TC 1.A.6) family.</text>
</comment>
<dbReference type="Pfam" id="PF00858">
    <property type="entry name" value="ASC"/>
    <property type="match status" value="1"/>
</dbReference>
<organism evidence="14 15">
    <name type="scientific">Drosophila mojavensis</name>
    <name type="common">Fruit fly</name>
    <dbReference type="NCBI Taxonomy" id="7230"/>
    <lineage>
        <taxon>Eukaryota</taxon>
        <taxon>Metazoa</taxon>
        <taxon>Ecdysozoa</taxon>
        <taxon>Arthropoda</taxon>
        <taxon>Hexapoda</taxon>
        <taxon>Insecta</taxon>
        <taxon>Pterygota</taxon>
        <taxon>Neoptera</taxon>
        <taxon>Endopterygota</taxon>
        <taxon>Diptera</taxon>
        <taxon>Brachycera</taxon>
        <taxon>Muscomorpha</taxon>
        <taxon>Ephydroidea</taxon>
        <taxon>Drosophilidae</taxon>
        <taxon>Drosophila</taxon>
    </lineage>
</organism>
<evidence type="ECO:0000256" key="13">
    <source>
        <dbReference type="SAM" id="Phobius"/>
    </source>
</evidence>
<dbReference type="OrthoDB" id="6021021at2759"/>
<keyword evidence="7" id="KW-0915">Sodium</keyword>
<dbReference type="KEGG" id="dmo:Dmoj_GI15707"/>
<dbReference type="FunFam" id="1.10.287.770:FF:000019">
    <property type="entry name" value="Blast:Pickpocket protein 28"/>
    <property type="match status" value="1"/>
</dbReference>
<evidence type="ECO:0000256" key="12">
    <source>
        <dbReference type="RuleBase" id="RU000679"/>
    </source>
</evidence>
<dbReference type="EMBL" id="CH933810">
    <property type="protein sequence ID" value="EDW07371.2"/>
    <property type="molecule type" value="Genomic_DNA"/>
</dbReference>
<sequence length="511" mass="58557">MQDAFVKWNTTPVIVGINPEPTYITKEPFPALTICNLNQALASQAARLPNDSSQFAMLQVLCHRKPRTQLSRGNNNWEQLISNISQPCGDMVIGCRFGAVDYQCERMFQPIITDEGLCCVINMLHPRFMYKHNVPLTLRNWNESKRYRAVDWHAELGYSRNLGSDYYPRSSLGTGESLGMSLMLNVEADAYYCSSSNSIGFKIALHSPNESPNVRETGVLLSPGLETKLRIEPSKMMTELSLRHVHRKYRHCLFQNEGNLSYFAHYTQRNCEMECMSRLLLQRCGCVVFYMPRINGNDTVCSIREAQCVESVRLHTIGHVVESCLDNCLPSCFDLTYQAITYATKISYNDFRHANAHMRNLSQAYVERNIAVVNLYYKDHTFRANKQTEFIGISDFLSNVGGLMGLFLGFSFLSIAECVYFALIRPCRICAQLRQQRAVSALELGRGGGDRATSPVVVPIKRTKVHVSAMMPHQQWQRQRQRQRQRAWQQQQYIYPANWFQAELSQQYNLA</sequence>
<keyword evidence="9 13" id="KW-0472">Membrane</keyword>
<feature type="transmembrane region" description="Helical" evidence="13">
    <location>
        <begin position="403"/>
        <end position="424"/>
    </location>
</feature>
<keyword evidence="11 12" id="KW-0407">Ion channel</keyword>
<dbReference type="eggNOG" id="KOG4294">
    <property type="taxonomic scope" value="Eukaryota"/>
</dbReference>
<dbReference type="InterPro" id="IPR001873">
    <property type="entry name" value="ENaC"/>
</dbReference>
<evidence type="ECO:0000256" key="8">
    <source>
        <dbReference type="ARBA" id="ARBA00023065"/>
    </source>
</evidence>
<dbReference type="AlphaFoldDB" id="B4L493"/>
<reference evidence="14 15" key="1">
    <citation type="journal article" date="2007" name="Nature">
        <title>Evolution of genes and genomes on the Drosophila phylogeny.</title>
        <authorList>
            <consortium name="Drosophila 12 Genomes Consortium"/>
            <person name="Clark A.G."/>
            <person name="Eisen M.B."/>
            <person name="Smith D.R."/>
            <person name="Bergman C.M."/>
            <person name="Oliver B."/>
            <person name="Markow T.A."/>
            <person name="Kaufman T.C."/>
            <person name="Kellis M."/>
            <person name="Gelbart W."/>
            <person name="Iyer V.N."/>
            <person name="Pollard D.A."/>
            <person name="Sackton T.B."/>
            <person name="Larracuente A.M."/>
            <person name="Singh N.D."/>
            <person name="Abad J.P."/>
            <person name="Abt D.N."/>
            <person name="Adryan B."/>
            <person name="Aguade M."/>
            <person name="Akashi H."/>
            <person name="Anderson W.W."/>
            <person name="Aquadro C.F."/>
            <person name="Ardell D.H."/>
            <person name="Arguello R."/>
            <person name="Artieri C.G."/>
            <person name="Barbash D.A."/>
            <person name="Barker D."/>
            <person name="Barsanti P."/>
            <person name="Batterham P."/>
            <person name="Batzoglou S."/>
            <person name="Begun D."/>
            <person name="Bhutkar A."/>
            <person name="Blanco E."/>
            <person name="Bosak S.A."/>
            <person name="Bradley R.K."/>
            <person name="Brand A.D."/>
            <person name="Brent M.R."/>
            <person name="Brooks A.N."/>
            <person name="Brown R.H."/>
            <person name="Butlin R.K."/>
            <person name="Caggese C."/>
            <person name="Calvi B.R."/>
            <person name="Bernardo de Carvalho A."/>
            <person name="Caspi A."/>
            <person name="Castrezana S."/>
            <person name="Celniker S.E."/>
            <person name="Chang J.L."/>
            <person name="Chapple C."/>
            <person name="Chatterji S."/>
            <person name="Chinwalla A."/>
            <person name="Civetta A."/>
            <person name="Clifton S.W."/>
            <person name="Comeron J.M."/>
            <person name="Costello J.C."/>
            <person name="Coyne J.A."/>
            <person name="Daub J."/>
            <person name="David R.G."/>
            <person name="Delcher A.L."/>
            <person name="Delehaunty K."/>
            <person name="Do C.B."/>
            <person name="Ebling H."/>
            <person name="Edwards K."/>
            <person name="Eickbush T."/>
            <person name="Evans J.D."/>
            <person name="Filipski A."/>
            <person name="Findeiss S."/>
            <person name="Freyhult E."/>
            <person name="Fulton L."/>
            <person name="Fulton R."/>
            <person name="Garcia A.C."/>
            <person name="Gardiner A."/>
            <person name="Garfield D.A."/>
            <person name="Garvin B.E."/>
            <person name="Gibson G."/>
            <person name="Gilbert D."/>
            <person name="Gnerre S."/>
            <person name="Godfrey J."/>
            <person name="Good R."/>
            <person name="Gotea V."/>
            <person name="Gravely B."/>
            <person name="Greenberg A.J."/>
            <person name="Griffiths-Jones S."/>
            <person name="Gross S."/>
            <person name="Guigo R."/>
            <person name="Gustafson E.A."/>
            <person name="Haerty W."/>
            <person name="Hahn M.W."/>
            <person name="Halligan D.L."/>
            <person name="Halpern A.L."/>
            <person name="Halter G.M."/>
            <person name="Han M.V."/>
            <person name="Heger A."/>
            <person name="Hillier L."/>
            <person name="Hinrichs A.S."/>
            <person name="Holmes I."/>
            <person name="Hoskins R.A."/>
            <person name="Hubisz M.J."/>
            <person name="Hultmark D."/>
            <person name="Huntley M.A."/>
            <person name="Jaffe D.B."/>
            <person name="Jagadeeshan S."/>
            <person name="Jeck W.R."/>
            <person name="Johnson J."/>
            <person name="Jones C.D."/>
            <person name="Jordan W.C."/>
            <person name="Karpen G.H."/>
            <person name="Kataoka E."/>
            <person name="Keightley P.D."/>
            <person name="Kheradpour P."/>
            <person name="Kirkness E.F."/>
            <person name="Koerich L.B."/>
            <person name="Kristiansen K."/>
            <person name="Kudrna D."/>
            <person name="Kulathinal R.J."/>
            <person name="Kumar S."/>
            <person name="Kwok R."/>
            <person name="Lander E."/>
            <person name="Langley C.H."/>
            <person name="Lapoint R."/>
            <person name="Lazzaro B.P."/>
            <person name="Lee S.J."/>
            <person name="Levesque L."/>
            <person name="Li R."/>
            <person name="Lin C.F."/>
            <person name="Lin M.F."/>
            <person name="Lindblad-Toh K."/>
            <person name="Llopart A."/>
            <person name="Long M."/>
            <person name="Low L."/>
            <person name="Lozovsky E."/>
            <person name="Lu J."/>
            <person name="Luo M."/>
            <person name="Machado C.A."/>
            <person name="Makalowski W."/>
            <person name="Marzo M."/>
            <person name="Matsuda M."/>
            <person name="Matzkin L."/>
            <person name="McAllister B."/>
            <person name="McBride C.S."/>
            <person name="McKernan B."/>
            <person name="McKernan K."/>
            <person name="Mendez-Lago M."/>
            <person name="Minx P."/>
            <person name="Mollenhauer M.U."/>
            <person name="Montooth K."/>
            <person name="Mount S.M."/>
            <person name="Mu X."/>
            <person name="Myers E."/>
            <person name="Negre B."/>
            <person name="Newfeld S."/>
            <person name="Nielsen R."/>
            <person name="Noor M.A."/>
            <person name="O'Grady P."/>
            <person name="Pachter L."/>
            <person name="Papaceit M."/>
            <person name="Parisi M.J."/>
            <person name="Parisi M."/>
            <person name="Parts L."/>
            <person name="Pedersen J.S."/>
            <person name="Pesole G."/>
            <person name="Phillippy A.M."/>
            <person name="Ponting C.P."/>
            <person name="Pop M."/>
            <person name="Porcelli D."/>
            <person name="Powell J.R."/>
            <person name="Prohaska S."/>
            <person name="Pruitt K."/>
            <person name="Puig M."/>
            <person name="Quesneville H."/>
            <person name="Ram K.R."/>
            <person name="Rand D."/>
            <person name="Rasmussen M.D."/>
            <person name="Reed L.K."/>
            <person name="Reenan R."/>
            <person name="Reily A."/>
            <person name="Remington K.A."/>
            <person name="Rieger T.T."/>
            <person name="Ritchie M.G."/>
            <person name="Robin C."/>
            <person name="Rogers Y.H."/>
            <person name="Rohde C."/>
            <person name="Rozas J."/>
            <person name="Rubenfield M.J."/>
            <person name="Ruiz A."/>
            <person name="Russo S."/>
            <person name="Salzberg S.L."/>
            <person name="Sanchez-Gracia A."/>
            <person name="Saranga D.J."/>
            <person name="Sato H."/>
            <person name="Schaeffer S.W."/>
            <person name="Schatz M.C."/>
            <person name="Schlenke T."/>
            <person name="Schwartz R."/>
            <person name="Segarra C."/>
            <person name="Singh R.S."/>
            <person name="Sirot L."/>
            <person name="Sirota M."/>
            <person name="Sisneros N.B."/>
            <person name="Smith C.D."/>
            <person name="Smith T.F."/>
            <person name="Spieth J."/>
            <person name="Stage D.E."/>
            <person name="Stark A."/>
            <person name="Stephan W."/>
            <person name="Strausberg R.L."/>
            <person name="Strempel S."/>
            <person name="Sturgill D."/>
            <person name="Sutton G."/>
            <person name="Sutton G.G."/>
            <person name="Tao W."/>
            <person name="Teichmann S."/>
            <person name="Tobari Y.N."/>
            <person name="Tomimura Y."/>
            <person name="Tsolas J.M."/>
            <person name="Valente V.L."/>
            <person name="Venter E."/>
            <person name="Venter J.C."/>
            <person name="Vicario S."/>
            <person name="Vieira F.G."/>
            <person name="Vilella A.J."/>
            <person name="Villasante A."/>
            <person name="Walenz B."/>
            <person name="Wang J."/>
            <person name="Wasserman M."/>
            <person name="Watts T."/>
            <person name="Wilson D."/>
            <person name="Wilson R.K."/>
            <person name="Wing R.A."/>
            <person name="Wolfner M.F."/>
            <person name="Wong A."/>
            <person name="Wong G.K."/>
            <person name="Wu C.I."/>
            <person name="Wu G."/>
            <person name="Yamamoto D."/>
            <person name="Yang H.P."/>
            <person name="Yang S.P."/>
            <person name="Yorke J.A."/>
            <person name="Yoshida K."/>
            <person name="Zdobnov E."/>
            <person name="Zhang P."/>
            <person name="Zhang Y."/>
            <person name="Zimin A.V."/>
            <person name="Baldwin J."/>
            <person name="Abdouelleil A."/>
            <person name="Abdulkadir J."/>
            <person name="Abebe A."/>
            <person name="Abera B."/>
            <person name="Abreu J."/>
            <person name="Acer S.C."/>
            <person name="Aftuck L."/>
            <person name="Alexander A."/>
            <person name="An P."/>
            <person name="Anderson E."/>
            <person name="Anderson S."/>
            <person name="Arachi H."/>
            <person name="Azer M."/>
            <person name="Bachantsang P."/>
            <person name="Barry A."/>
            <person name="Bayul T."/>
            <person name="Berlin A."/>
            <person name="Bessette D."/>
            <person name="Bloom T."/>
            <person name="Blye J."/>
            <person name="Boguslavskiy L."/>
            <person name="Bonnet C."/>
            <person name="Boukhgalter B."/>
            <person name="Bourzgui I."/>
            <person name="Brown A."/>
            <person name="Cahill P."/>
            <person name="Channer S."/>
            <person name="Cheshatsang Y."/>
            <person name="Chuda L."/>
            <person name="Citroen M."/>
            <person name="Collymore A."/>
            <person name="Cooke P."/>
            <person name="Costello M."/>
            <person name="D'Aco K."/>
            <person name="Daza R."/>
            <person name="De Haan G."/>
            <person name="DeGray S."/>
            <person name="DeMaso C."/>
            <person name="Dhargay N."/>
            <person name="Dooley K."/>
            <person name="Dooley E."/>
            <person name="Doricent M."/>
            <person name="Dorje P."/>
            <person name="Dorjee K."/>
            <person name="Dupes A."/>
            <person name="Elong R."/>
            <person name="Falk J."/>
            <person name="Farina A."/>
            <person name="Faro S."/>
            <person name="Ferguson D."/>
            <person name="Fisher S."/>
            <person name="Foley C.D."/>
            <person name="Franke A."/>
            <person name="Friedrich D."/>
            <person name="Gadbois L."/>
            <person name="Gearin G."/>
            <person name="Gearin C.R."/>
            <person name="Giannoukos G."/>
            <person name="Goode T."/>
            <person name="Graham J."/>
            <person name="Grandbois E."/>
            <person name="Grewal S."/>
            <person name="Gyaltsen K."/>
            <person name="Hafez N."/>
            <person name="Hagos B."/>
            <person name="Hall J."/>
            <person name="Henson C."/>
            <person name="Hollinger A."/>
            <person name="Honan T."/>
            <person name="Huard M.D."/>
            <person name="Hughes L."/>
            <person name="Hurhula B."/>
            <person name="Husby M.E."/>
            <person name="Kamat A."/>
            <person name="Kanga B."/>
            <person name="Kashin S."/>
            <person name="Khazanovich D."/>
            <person name="Kisner P."/>
            <person name="Lance K."/>
            <person name="Lara M."/>
            <person name="Lee W."/>
            <person name="Lennon N."/>
            <person name="Letendre F."/>
            <person name="LeVine R."/>
            <person name="Lipovsky A."/>
            <person name="Liu X."/>
            <person name="Liu J."/>
            <person name="Liu S."/>
            <person name="Lokyitsang T."/>
            <person name="Lokyitsang Y."/>
            <person name="Lubonja R."/>
            <person name="Lui A."/>
            <person name="MacDonald P."/>
            <person name="Magnisalis V."/>
            <person name="Maru K."/>
            <person name="Matthews C."/>
            <person name="McCusker W."/>
            <person name="McDonough S."/>
            <person name="Mehta T."/>
            <person name="Meldrim J."/>
            <person name="Meneus L."/>
            <person name="Mihai O."/>
            <person name="Mihalev A."/>
            <person name="Mihova T."/>
            <person name="Mittelman R."/>
            <person name="Mlenga V."/>
            <person name="Montmayeur A."/>
            <person name="Mulrain L."/>
            <person name="Navidi A."/>
            <person name="Naylor J."/>
            <person name="Negash T."/>
            <person name="Nguyen T."/>
            <person name="Nguyen N."/>
            <person name="Nicol R."/>
            <person name="Norbu C."/>
            <person name="Norbu N."/>
            <person name="Novod N."/>
            <person name="O'Neill B."/>
            <person name="Osman S."/>
            <person name="Markiewicz E."/>
            <person name="Oyono O.L."/>
            <person name="Patti C."/>
            <person name="Phunkhang P."/>
            <person name="Pierre F."/>
            <person name="Priest M."/>
            <person name="Raghuraman S."/>
            <person name="Rege F."/>
            <person name="Reyes R."/>
            <person name="Rise C."/>
            <person name="Rogov P."/>
            <person name="Ross K."/>
            <person name="Ryan E."/>
            <person name="Settipalli S."/>
            <person name="Shea T."/>
            <person name="Sherpa N."/>
            <person name="Shi L."/>
            <person name="Shih D."/>
            <person name="Sparrow T."/>
            <person name="Spaulding J."/>
            <person name="Stalker J."/>
            <person name="Stange-Thomann N."/>
            <person name="Stavropoulos S."/>
            <person name="Stone C."/>
            <person name="Strader C."/>
            <person name="Tesfaye S."/>
            <person name="Thomson T."/>
            <person name="Thoulutsang Y."/>
            <person name="Thoulutsang D."/>
            <person name="Topham K."/>
            <person name="Topping I."/>
            <person name="Tsamla T."/>
            <person name="Vassiliev H."/>
            <person name="Vo A."/>
            <person name="Wangchuk T."/>
            <person name="Wangdi T."/>
            <person name="Weiand M."/>
            <person name="Wilkinson J."/>
            <person name="Wilson A."/>
            <person name="Yadav S."/>
            <person name="Young G."/>
            <person name="Yu Q."/>
            <person name="Zembek L."/>
            <person name="Zhong D."/>
            <person name="Zimmer A."/>
            <person name="Zwirko Z."/>
            <person name="Jaffe D.B."/>
            <person name="Alvarez P."/>
            <person name="Brockman W."/>
            <person name="Butler J."/>
            <person name="Chin C."/>
            <person name="Gnerre S."/>
            <person name="Grabherr M."/>
            <person name="Kleber M."/>
            <person name="Mauceli E."/>
            <person name="MacCallum I."/>
        </authorList>
    </citation>
    <scope>NUCLEOTIDE SEQUENCE [LARGE SCALE GENOMIC DNA]</scope>
    <source>
        <strain evidence="15">Tucson 15081-1352.22</strain>
    </source>
</reference>
<dbReference type="Proteomes" id="UP000009192">
    <property type="component" value="Unassembled WGS sequence"/>
</dbReference>
<evidence type="ECO:0000256" key="5">
    <source>
        <dbReference type="ARBA" id="ARBA00022692"/>
    </source>
</evidence>
<dbReference type="GO" id="GO:0005886">
    <property type="term" value="C:plasma membrane"/>
    <property type="evidence" value="ECO:0007669"/>
    <property type="project" value="TreeGrafter"/>
</dbReference>
<keyword evidence="8 12" id="KW-0406">Ion transport</keyword>
<dbReference type="InParanoid" id="B4L493"/>
<evidence type="ECO:0000313" key="15">
    <source>
        <dbReference type="Proteomes" id="UP000009192"/>
    </source>
</evidence>
<protein>
    <recommendedName>
        <fullName evidence="16">Pickpocket protein 28</fullName>
    </recommendedName>
</protein>
<comment type="subcellular location">
    <subcellularLocation>
        <location evidence="1">Membrane</location>
        <topology evidence="1">Multi-pass membrane protein</topology>
    </subcellularLocation>
</comment>
<evidence type="ECO:0000256" key="6">
    <source>
        <dbReference type="ARBA" id="ARBA00022989"/>
    </source>
</evidence>
<evidence type="ECO:0000256" key="11">
    <source>
        <dbReference type="ARBA" id="ARBA00023303"/>
    </source>
</evidence>
<dbReference type="PANTHER" id="PTHR11690:SF243">
    <property type="entry name" value="PICKPOCKET 12-RELATED"/>
    <property type="match status" value="1"/>
</dbReference>
<evidence type="ECO:0000256" key="9">
    <source>
        <dbReference type="ARBA" id="ARBA00023136"/>
    </source>
</evidence>
<dbReference type="FunCoup" id="B4L493">
    <property type="interactions" value="23"/>
</dbReference>
<evidence type="ECO:0000256" key="1">
    <source>
        <dbReference type="ARBA" id="ARBA00004141"/>
    </source>
</evidence>
<dbReference type="PANTHER" id="PTHR11690">
    <property type="entry name" value="AMILORIDE-SENSITIVE SODIUM CHANNEL-RELATED"/>
    <property type="match status" value="1"/>
</dbReference>
<keyword evidence="4 12" id="KW-0894">Sodium channel</keyword>
<evidence type="ECO:0000256" key="2">
    <source>
        <dbReference type="ARBA" id="ARBA00007193"/>
    </source>
</evidence>
<keyword evidence="15" id="KW-1185">Reference proteome</keyword>
<dbReference type="GO" id="GO:0015280">
    <property type="term" value="F:ligand-gated sodium channel activity"/>
    <property type="evidence" value="ECO:0007669"/>
    <property type="project" value="TreeGrafter"/>
</dbReference>
<keyword evidence="6 13" id="KW-1133">Transmembrane helix</keyword>
<dbReference type="Gene3D" id="2.60.470.10">
    <property type="entry name" value="Acid-sensing ion channels like domains"/>
    <property type="match status" value="1"/>
</dbReference>
<keyword evidence="3 12" id="KW-0813">Transport</keyword>
<dbReference type="HOGENOM" id="CLU_024950_1_0_1"/>
<evidence type="ECO:0008006" key="16">
    <source>
        <dbReference type="Google" id="ProtNLM"/>
    </source>
</evidence>
<dbReference type="Gene3D" id="1.10.287.770">
    <property type="entry name" value="YojJ-like"/>
    <property type="match status" value="1"/>
</dbReference>
<evidence type="ECO:0000256" key="7">
    <source>
        <dbReference type="ARBA" id="ARBA00023053"/>
    </source>
</evidence>